<dbReference type="NCBIfam" id="TIGR04086">
    <property type="entry name" value="TIGR04086_membr"/>
    <property type="match status" value="1"/>
</dbReference>
<dbReference type="Proteomes" id="UP000886721">
    <property type="component" value="Unassembled WGS sequence"/>
</dbReference>
<gene>
    <name evidence="2" type="ORF">H9735_09285</name>
</gene>
<comment type="caution">
    <text evidence="2">The sequence shown here is derived from an EMBL/GenBank/DDBJ whole genome shotgun (WGS) entry which is preliminary data.</text>
</comment>
<proteinExistence type="predicted"/>
<feature type="transmembrane region" description="Helical" evidence="1">
    <location>
        <begin position="41"/>
        <end position="61"/>
    </location>
</feature>
<evidence type="ECO:0000313" key="2">
    <source>
        <dbReference type="EMBL" id="HIX68291.1"/>
    </source>
</evidence>
<sequence length="120" mass="12666">MQIGKKGIYVMESLVISYIVTGIFLCVLAFVMYQMKSGTKIAGIGVTVTYILASMIAGWIAGRKIGKRKFLWGLAAGLLYFLILSLVSMAIYSGGTMVSAEKLTVLLLCAAGGTLGGMLG</sequence>
<dbReference type="EMBL" id="DXEM01000031">
    <property type="protein sequence ID" value="HIX68291.1"/>
    <property type="molecule type" value="Genomic_DNA"/>
</dbReference>
<reference evidence="2" key="2">
    <citation type="submission" date="2021-04" db="EMBL/GenBank/DDBJ databases">
        <authorList>
            <person name="Gilroy R."/>
        </authorList>
    </citation>
    <scope>NUCLEOTIDE SEQUENCE</scope>
    <source>
        <strain evidence="2">CHK191-13928</strain>
    </source>
</reference>
<keyword evidence="1" id="KW-0812">Transmembrane</keyword>
<keyword evidence="1" id="KW-1133">Transmembrane helix</keyword>
<dbReference type="Pfam" id="PF12670">
    <property type="entry name" value="DUF3792"/>
    <property type="match status" value="1"/>
</dbReference>
<evidence type="ECO:0000256" key="1">
    <source>
        <dbReference type="SAM" id="Phobius"/>
    </source>
</evidence>
<dbReference type="AlphaFoldDB" id="A0A9D2B9T2"/>
<organism evidence="2 3">
    <name type="scientific">Candidatus Anaerostipes excrementavium</name>
    <dbReference type="NCBI Taxonomy" id="2838463"/>
    <lineage>
        <taxon>Bacteria</taxon>
        <taxon>Bacillati</taxon>
        <taxon>Bacillota</taxon>
        <taxon>Clostridia</taxon>
        <taxon>Lachnospirales</taxon>
        <taxon>Lachnospiraceae</taxon>
        <taxon>Anaerostipes</taxon>
    </lineage>
</organism>
<keyword evidence="1" id="KW-0472">Membrane</keyword>
<accession>A0A9D2B9T2</accession>
<feature type="transmembrane region" description="Helical" evidence="1">
    <location>
        <begin position="12"/>
        <end position="35"/>
    </location>
</feature>
<dbReference type="InterPro" id="IPR023804">
    <property type="entry name" value="DUF3792_TM"/>
</dbReference>
<feature type="transmembrane region" description="Helical" evidence="1">
    <location>
        <begin position="70"/>
        <end position="91"/>
    </location>
</feature>
<protein>
    <submittedName>
        <fullName evidence="2">TIGR04086 family membrane protein</fullName>
    </submittedName>
</protein>
<reference evidence="2" key="1">
    <citation type="journal article" date="2021" name="PeerJ">
        <title>Extensive microbial diversity within the chicken gut microbiome revealed by metagenomics and culture.</title>
        <authorList>
            <person name="Gilroy R."/>
            <person name="Ravi A."/>
            <person name="Getino M."/>
            <person name="Pursley I."/>
            <person name="Horton D.L."/>
            <person name="Alikhan N.F."/>
            <person name="Baker D."/>
            <person name="Gharbi K."/>
            <person name="Hall N."/>
            <person name="Watson M."/>
            <person name="Adriaenssens E.M."/>
            <person name="Foster-Nyarko E."/>
            <person name="Jarju S."/>
            <person name="Secka A."/>
            <person name="Antonio M."/>
            <person name="Oren A."/>
            <person name="Chaudhuri R.R."/>
            <person name="La Ragione R."/>
            <person name="Hildebrand F."/>
            <person name="Pallen M.J."/>
        </authorList>
    </citation>
    <scope>NUCLEOTIDE SEQUENCE</scope>
    <source>
        <strain evidence="2">CHK191-13928</strain>
    </source>
</reference>
<name>A0A9D2B9T2_9FIRM</name>
<evidence type="ECO:0000313" key="3">
    <source>
        <dbReference type="Proteomes" id="UP000886721"/>
    </source>
</evidence>